<keyword evidence="9" id="KW-0430">Lectin</keyword>
<dbReference type="RefSeq" id="XP_034267665.1">
    <property type="nucleotide sequence ID" value="XM_034411774.2"/>
</dbReference>
<sequence length="585" mass="63048">MLRPPEREATTEHPSFTRSALAVIAANMWFLLVAMGSLRAGLALPTPSPAPIPLGAQCLGSACFGLFGISRTFTEAGGVCEAGGGHLMTVRSTVAAEAIALLLLRDRPGSAWLGLRLPGNRCVEPTKRLRGFQWVTGDERTDFDAWESNGSDAKVPTCGPMCVAVTAQLRWQERACNASAEAILCEYNYPNGTCGPLPAAFAVTYLTPFGARESDLVASPPGTTAVVQSLGAVLECRAQGNNGSFEWVSAAPGAWDCQLQNGGCDDQCHLDEEGRPHCACLEGKTLLEDQRSCWSPCASLGCQQYCEPQGDSGVCMCFEGYELDSDGKSCLDIDDCQATPGLCEQECINTQGAFECRCWQGYDLVKGKCLLEKWACFDLTCEHDCNLVDGEYKCTCFEGYIPDPKSPHKCLQVCNQSQCAAQCDPNNINECYCPENFILEMNIDGIQVCTDINECEAKFCGSLKCINIPGSYNCICPNGLIQEAGSFCEEPSEEPEEFSGETETYPKSPVPPSFAPPKDGSSRGTLVAIIVGVTCTVVMLVVIICYLVKKRYAAQSISDYKSQQSESGVALQHVSSTCDSSRQKM</sequence>
<dbReference type="GO" id="GO:0030246">
    <property type="term" value="F:carbohydrate binding"/>
    <property type="evidence" value="ECO:0007669"/>
    <property type="project" value="UniProtKB-KW"/>
</dbReference>
<keyword evidence="15" id="KW-0325">Glycoprotein</keyword>
<keyword evidence="12 20" id="KW-1133">Transmembrane helix</keyword>
<evidence type="ECO:0000256" key="9">
    <source>
        <dbReference type="ARBA" id="ARBA00022734"/>
    </source>
</evidence>
<dbReference type="GO" id="GO:0050772">
    <property type="term" value="P:positive regulation of axonogenesis"/>
    <property type="evidence" value="ECO:0007669"/>
    <property type="project" value="TreeGrafter"/>
</dbReference>
<dbReference type="GeneID" id="117662372"/>
<keyword evidence="23" id="KW-1185">Reference proteome</keyword>
<keyword evidence="14 18" id="KW-1015">Disulfide bond</keyword>
<evidence type="ECO:0000313" key="23">
    <source>
        <dbReference type="Proteomes" id="UP001652622"/>
    </source>
</evidence>
<feature type="transmembrane region" description="Helical" evidence="20">
    <location>
        <begin position="20"/>
        <end position="42"/>
    </location>
</feature>
<comment type="subcellular location">
    <subcellularLocation>
        <location evidence="1">Membrane</location>
        <topology evidence="1">Single-pass type I membrane protein</topology>
    </subcellularLocation>
    <subcellularLocation>
        <location evidence="2">Secreted</location>
    </subcellularLocation>
</comment>
<evidence type="ECO:0000256" key="14">
    <source>
        <dbReference type="ARBA" id="ARBA00023157"/>
    </source>
</evidence>
<gene>
    <name evidence="24" type="primary">THBD</name>
</gene>
<evidence type="ECO:0000256" key="7">
    <source>
        <dbReference type="ARBA" id="ARBA00022692"/>
    </source>
</evidence>
<evidence type="ECO:0000256" key="8">
    <source>
        <dbReference type="ARBA" id="ARBA00022729"/>
    </source>
</evidence>
<dbReference type="PANTHER" id="PTHR14789">
    <property type="entry name" value="CHONDROLECTIN VARIANT CHODLFDELTAE"/>
    <property type="match status" value="1"/>
</dbReference>
<evidence type="ECO:0000256" key="13">
    <source>
        <dbReference type="ARBA" id="ARBA00023136"/>
    </source>
</evidence>
<dbReference type="InterPro" id="IPR049883">
    <property type="entry name" value="NOTCH1_EGF-like"/>
</dbReference>
<dbReference type="Pfam" id="PF25444">
    <property type="entry name" value="THBD"/>
    <property type="match status" value="1"/>
</dbReference>
<dbReference type="AlphaFoldDB" id="A0A6P9BI90"/>
<dbReference type="InterPro" id="IPR015149">
    <property type="entry name" value="Tme5_EGF-like"/>
</dbReference>
<comment type="function">
    <text evidence="16">Endothelial cell receptor that plays a critical role in regulating several physiological processes including hemostasis, coagulation, fibrinolysis, inflammation, and angiogenesis. Acts as a cofactor for thrombin activation of protein C/PROC on the surface of vascular endothelial cells leading to initiation of the activated protein C anticoagulant pathway. Also accelerates the activation of the plasma carboxypeptidase B2/CPB2, which catalyzes removal of C-terminal basic amino acids from its substrates including kinins or anaphylatoxins leading to fibrinolysis inhibition. Plays critical protective roles in changing the cleavage specificity of protease-activated receptor 1/PAR1, inhibiting endothelial cell permeability and inflammation. Suppresses inflammation distinctly from its anticoagulant cofactor activity by sequestering HMGB1 thereby preventing it from engaging cellular receptors such as RAGE and contributing to the inflammatory response.</text>
</comment>
<keyword evidence="5 18" id="KW-0245">EGF-like domain</keyword>
<dbReference type="GO" id="GO:0004888">
    <property type="term" value="F:transmembrane signaling receptor activity"/>
    <property type="evidence" value="ECO:0007669"/>
    <property type="project" value="InterPro"/>
</dbReference>
<evidence type="ECO:0000256" key="3">
    <source>
        <dbReference type="ARBA" id="ARBA00019822"/>
    </source>
</evidence>
<comment type="subunit">
    <text evidence="17">Interacts with ITGAL, ITGAM and ITGB2. Interacts with thrombin/F2; this interaction switches the specificity of thrombin from a procoagulant to an anticoagulant and antifibrinolytic protease. Interacts with ANGP1 and ANGP2; these interactions significantly inhibit the generation of activated PC and TAFIa/CPB2 by the thrombin/thrombomodulin complex. Interacts with PF4; this interaction enhances generation of activated protein C. Interacts with HMGB1; this interaction inhibits HMGB1 inflammatory activity.</text>
</comment>
<proteinExistence type="predicted"/>
<feature type="domain" description="C-type lectin" evidence="22">
    <location>
        <begin position="59"/>
        <end position="183"/>
    </location>
</feature>
<dbReference type="PROSITE" id="PS00010">
    <property type="entry name" value="ASX_HYDROXYL"/>
    <property type="match status" value="1"/>
</dbReference>
<evidence type="ECO:0000313" key="24">
    <source>
        <dbReference type="RefSeq" id="XP_034267665.1"/>
    </source>
</evidence>
<protein>
    <recommendedName>
        <fullName evidence="3">Thrombomodulin</fullName>
    </recommendedName>
</protein>
<evidence type="ECO:0000259" key="21">
    <source>
        <dbReference type="PROSITE" id="PS50026"/>
    </source>
</evidence>
<evidence type="ECO:0000256" key="20">
    <source>
        <dbReference type="SAM" id="Phobius"/>
    </source>
</evidence>
<evidence type="ECO:0000256" key="18">
    <source>
        <dbReference type="PROSITE-ProRule" id="PRU00076"/>
    </source>
</evidence>
<organism evidence="23 24">
    <name type="scientific">Pantherophis guttatus</name>
    <name type="common">Corn snake</name>
    <name type="synonym">Elaphe guttata</name>
    <dbReference type="NCBI Taxonomy" id="94885"/>
    <lineage>
        <taxon>Eukaryota</taxon>
        <taxon>Metazoa</taxon>
        <taxon>Chordata</taxon>
        <taxon>Craniata</taxon>
        <taxon>Vertebrata</taxon>
        <taxon>Euteleostomi</taxon>
        <taxon>Lepidosauria</taxon>
        <taxon>Squamata</taxon>
        <taxon>Bifurcata</taxon>
        <taxon>Unidentata</taxon>
        <taxon>Episquamata</taxon>
        <taxon>Toxicofera</taxon>
        <taxon>Serpentes</taxon>
        <taxon>Colubroidea</taxon>
        <taxon>Colubridae</taxon>
        <taxon>Colubrinae</taxon>
        <taxon>Pantherophis</taxon>
    </lineage>
</organism>
<evidence type="ECO:0000256" key="15">
    <source>
        <dbReference type="ARBA" id="ARBA00023180"/>
    </source>
</evidence>
<dbReference type="GO" id="GO:0005509">
    <property type="term" value="F:calcium ion binding"/>
    <property type="evidence" value="ECO:0007669"/>
    <property type="project" value="InterPro"/>
</dbReference>
<dbReference type="GO" id="GO:0005576">
    <property type="term" value="C:extracellular region"/>
    <property type="evidence" value="ECO:0007669"/>
    <property type="project" value="UniProtKB-SubCell"/>
</dbReference>
<evidence type="ECO:0000259" key="22">
    <source>
        <dbReference type="PROSITE" id="PS50041"/>
    </source>
</evidence>
<dbReference type="InterPro" id="IPR026823">
    <property type="entry name" value="cEGF"/>
</dbReference>
<feature type="compositionally biased region" description="Acidic residues" evidence="19">
    <location>
        <begin position="491"/>
        <end position="500"/>
    </location>
</feature>
<keyword evidence="13 20" id="KW-0472">Membrane</keyword>
<dbReference type="CTD" id="7056"/>
<dbReference type="InParanoid" id="A0A6P9BI90"/>
<dbReference type="Gene3D" id="3.10.100.10">
    <property type="entry name" value="Mannose-Binding Protein A, subunit A"/>
    <property type="match status" value="1"/>
</dbReference>
<keyword evidence="8" id="KW-0732">Signal</keyword>
<evidence type="ECO:0000256" key="11">
    <source>
        <dbReference type="ARBA" id="ARBA00022974"/>
    </source>
</evidence>
<dbReference type="InterPro" id="IPR001304">
    <property type="entry name" value="C-type_lectin-like"/>
</dbReference>
<name>A0A6P9BI90_PANGU</name>
<evidence type="ECO:0000256" key="19">
    <source>
        <dbReference type="SAM" id="MobiDB-lite"/>
    </source>
</evidence>
<dbReference type="OMA" id="CMCETGY"/>
<feature type="disulfide bond" evidence="18">
    <location>
        <begin position="455"/>
        <end position="465"/>
    </location>
</feature>
<comment type="caution">
    <text evidence="18">Lacks conserved residue(s) required for the propagation of feature annotation.</text>
</comment>
<keyword evidence="10" id="KW-0677">Repeat</keyword>
<feature type="domain" description="EGF-like" evidence="21">
    <location>
        <begin position="451"/>
        <end position="489"/>
    </location>
</feature>
<dbReference type="SMART" id="SM00034">
    <property type="entry name" value="CLECT"/>
    <property type="match status" value="1"/>
</dbReference>
<dbReference type="SMART" id="SM00179">
    <property type="entry name" value="EGF_CA"/>
    <property type="match status" value="2"/>
</dbReference>
<accession>A0A6P9BI90</accession>
<evidence type="ECO:0000256" key="1">
    <source>
        <dbReference type="ARBA" id="ARBA00004479"/>
    </source>
</evidence>
<dbReference type="PRINTS" id="PR00907">
    <property type="entry name" value="THRMBOMODULN"/>
</dbReference>
<dbReference type="PROSITE" id="PS01187">
    <property type="entry name" value="EGF_CA"/>
    <property type="match status" value="2"/>
</dbReference>
<evidence type="ECO:0000256" key="5">
    <source>
        <dbReference type="ARBA" id="ARBA00022536"/>
    </source>
</evidence>
<evidence type="ECO:0000256" key="2">
    <source>
        <dbReference type="ARBA" id="ARBA00004613"/>
    </source>
</evidence>
<dbReference type="InterPro" id="IPR001881">
    <property type="entry name" value="EGF-like_Ca-bd_dom"/>
</dbReference>
<dbReference type="SUPFAM" id="SSF57184">
    <property type="entry name" value="Growth factor receptor domain"/>
    <property type="match status" value="2"/>
</dbReference>
<dbReference type="InterPro" id="IPR016186">
    <property type="entry name" value="C-type_lectin-like/link_sf"/>
</dbReference>
<dbReference type="PROSITE" id="PS50026">
    <property type="entry name" value="EGF_3"/>
    <property type="match status" value="1"/>
</dbReference>
<dbReference type="PIRSF" id="PIRSF001775">
    <property type="entry name" value="CD93/CD141"/>
    <property type="match status" value="1"/>
</dbReference>
<dbReference type="Proteomes" id="UP001652622">
    <property type="component" value="Unplaced"/>
</dbReference>
<evidence type="ECO:0000256" key="16">
    <source>
        <dbReference type="ARBA" id="ARBA00045242"/>
    </source>
</evidence>
<dbReference type="Pfam" id="PF07645">
    <property type="entry name" value="EGF_CA"/>
    <property type="match status" value="1"/>
</dbReference>
<dbReference type="InterPro" id="IPR057350">
    <property type="entry name" value="THBD"/>
</dbReference>
<evidence type="ECO:0000256" key="17">
    <source>
        <dbReference type="ARBA" id="ARBA00046453"/>
    </source>
</evidence>
<dbReference type="Pfam" id="PF09064">
    <property type="entry name" value="EGF_Tme5"/>
    <property type="match status" value="1"/>
</dbReference>
<dbReference type="SUPFAM" id="SSF57196">
    <property type="entry name" value="EGF/Laminin"/>
    <property type="match status" value="1"/>
</dbReference>
<dbReference type="InterPro" id="IPR000152">
    <property type="entry name" value="EGF-type_Asp/Asn_hydroxyl_site"/>
</dbReference>
<dbReference type="PROSITE" id="PS01186">
    <property type="entry name" value="EGF_2"/>
    <property type="match status" value="1"/>
</dbReference>
<evidence type="ECO:0000256" key="4">
    <source>
        <dbReference type="ARBA" id="ARBA00022525"/>
    </source>
</evidence>
<dbReference type="InterPro" id="IPR051505">
    <property type="entry name" value="C-type_lectin_domain"/>
</dbReference>
<dbReference type="GO" id="GO:0016020">
    <property type="term" value="C:membrane"/>
    <property type="evidence" value="ECO:0007669"/>
    <property type="project" value="UniProtKB-SubCell"/>
</dbReference>
<dbReference type="PROSITE" id="PS50041">
    <property type="entry name" value="C_TYPE_LECTIN_2"/>
    <property type="match status" value="1"/>
</dbReference>
<keyword evidence="4" id="KW-0964">Secreted</keyword>
<feature type="region of interest" description="Disordered" evidence="19">
    <location>
        <begin position="491"/>
        <end position="520"/>
    </location>
</feature>
<feature type="transmembrane region" description="Helical" evidence="20">
    <location>
        <begin position="526"/>
        <end position="548"/>
    </location>
</feature>
<dbReference type="InterPro" id="IPR018097">
    <property type="entry name" value="EGF_Ca-bd_CS"/>
</dbReference>
<evidence type="ECO:0000256" key="10">
    <source>
        <dbReference type="ARBA" id="ARBA00022737"/>
    </source>
</evidence>
<reference evidence="24" key="1">
    <citation type="submission" date="2025-08" db="UniProtKB">
        <authorList>
            <consortium name="RefSeq"/>
        </authorList>
    </citation>
    <scope>IDENTIFICATION</scope>
    <source>
        <tissue evidence="24">Blood</tissue>
    </source>
</reference>
<keyword evidence="7 20" id="KW-0812">Transmembrane</keyword>
<dbReference type="InterPro" id="IPR009030">
    <property type="entry name" value="Growth_fac_rcpt_cys_sf"/>
</dbReference>
<dbReference type="SUPFAM" id="SSF56436">
    <property type="entry name" value="C-type lectin-like"/>
    <property type="match status" value="1"/>
</dbReference>
<dbReference type="Pfam" id="PF12662">
    <property type="entry name" value="cEGF"/>
    <property type="match status" value="1"/>
</dbReference>
<keyword evidence="11" id="KW-0654">Proteoglycan</keyword>
<dbReference type="GO" id="GO:0005737">
    <property type="term" value="C:cytoplasm"/>
    <property type="evidence" value="ECO:0007669"/>
    <property type="project" value="TreeGrafter"/>
</dbReference>
<dbReference type="SMART" id="SM00181">
    <property type="entry name" value="EGF"/>
    <property type="match status" value="6"/>
</dbReference>
<dbReference type="InterPro" id="IPR016187">
    <property type="entry name" value="CTDL_fold"/>
</dbReference>
<dbReference type="KEGG" id="pgut:117662372"/>
<dbReference type="InterPro" id="IPR000742">
    <property type="entry name" value="EGF"/>
</dbReference>
<evidence type="ECO:0000256" key="6">
    <source>
        <dbReference type="ARBA" id="ARBA00022553"/>
    </source>
</evidence>
<keyword evidence="6" id="KW-0597">Phosphoprotein</keyword>
<evidence type="ECO:0000256" key="12">
    <source>
        <dbReference type="ARBA" id="ARBA00022989"/>
    </source>
</evidence>
<dbReference type="PANTHER" id="PTHR14789:SF9">
    <property type="entry name" value="THROMBOMODULIN"/>
    <property type="match status" value="1"/>
</dbReference>
<dbReference type="Gene3D" id="2.10.25.10">
    <property type="entry name" value="Laminin"/>
    <property type="match status" value="6"/>
</dbReference>